<dbReference type="EMBL" id="MN079077">
    <property type="protein sequence ID" value="QEA03933.1"/>
    <property type="molecule type" value="Genomic_DNA"/>
</dbReference>
<dbReference type="GO" id="GO:0016491">
    <property type="term" value="F:oxidoreductase activity"/>
    <property type="evidence" value="ECO:0007669"/>
    <property type="project" value="UniProtKB-KW"/>
</dbReference>
<evidence type="ECO:0000256" key="7">
    <source>
        <dbReference type="ARBA" id="ARBA00047989"/>
    </source>
</evidence>
<organism evidence="10">
    <name type="scientific">uncultured organism</name>
    <dbReference type="NCBI Taxonomy" id="155900"/>
    <lineage>
        <taxon>unclassified sequences</taxon>
        <taxon>environmental samples</taxon>
    </lineage>
</organism>
<dbReference type="Gene3D" id="3.60.140.10">
    <property type="entry name" value="CNF1/YfiH-like putative cysteine hydrolases"/>
    <property type="match status" value="1"/>
</dbReference>
<name>A0A5B8R7Q3_9ZZZZ</name>
<evidence type="ECO:0000256" key="4">
    <source>
        <dbReference type="ARBA" id="ARBA00022723"/>
    </source>
</evidence>
<evidence type="ECO:0000256" key="2">
    <source>
        <dbReference type="ARBA" id="ARBA00007353"/>
    </source>
</evidence>
<keyword evidence="5" id="KW-0378">Hydrolase</keyword>
<sequence length="246" mass="26118">MNAPSWITPDWPAPRRVHAAATTRIGGSSRAPFDSLNLGARTGDDALSVTGNRSRLAQALHLPEEPRWLVQVHGVRVVSAGTVDRDATRADASVTDQPGVVCAVLTADCLPVLLCDRAGTQVAAAHAGWRGLAGGILENTVTAMTGPPGELVAWLGPAIGPDAYEIGDDVREACLLADPGARDCFRAVREGHWLADLYALARRRLSSAGVGSIHGGGLCTYADAERFFSYRRDGRTGRMASLIWRE</sequence>
<evidence type="ECO:0000256" key="9">
    <source>
        <dbReference type="ARBA" id="ARBA00049893"/>
    </source>
</evidence>
<comment type="similarity">
    <text evidence="2">Belongs to the purine nucleoside phosphorylase YfiH/LACC1 family.</text>
</comment>
<dbReference type="PANTHER" id="PTHR30616">
    <property type="entry name" value="UNCHARACTERIZED PROTEIN YFIH"/>
    <property type="match status" value="1"/>
</dbReference>
<dbReference type="SUPFAM" id="SSF64438">
    <property type="entry name" value="CNF1/YfiH-like putative cysteine hydrolases"/>
    <property type="match status" value="1"/>
</dbReference>
<keyword evidence="3" id="KW-0808">Transferase</keyword>
<keyword evidence="6" id="KW-0862">Zinc</keyword>
<evidence type="ECO:0000256" key="8">
    <source>
        <dbReference type="ARBA" id="ARBA00048968"/>
    </source>
</evidence>
<keyword evidence="4" id="KW-0479">Metal-binding</keyword>
<dbReference type="GO" id="GO:0017061">
    <property type="term" value="F:S-methyl-5-thioadenosine phosphorylase activity"/>
    <property type="evidence" value="ECO:0007669"/>
    <property type="project" value="UniProtKB-EC"/>
</dbReference>
<dbReference type="GO" id="GO:0004000">
    <property type="term" value="F:adenosine deaminase activity"/>
    <property type="evidence" value="ECO:0007669"/>
    <property type="project" value="RHEA"/>
</dbReference>
<comment type="catalytic activity">
    <reaction evidence="9">
        <text>S-methyl-5'-thioadenosine + phosphate = 5-(methylsulfanyl)-alpha-D-ribose 1-phosphate + adenine</text>
        <dbReference type="Rhea" id="RHEA:11852"/>
        <dbReference type="ChEBI" id="CHEBI:16708"/>
        <dbReference type="ChEBI" id="CHEBI:17509"/>
        <dbReference type="ChEBI" id="CHEBI:43474"/>
        <dbReference type="ChEBI" id="CHEBI:58533"/>
        <dbReference type="EC" id="2.4.2.28"/>
    </reaction>
    <physiologicalReaction direction="left-to-right" evidence="9">
        <dbReference type="Rhea" id="RHEA:11853"/>
    </physiologicalReaction>
</comment>
<comment type="catalytic activity">
    <reaction evidence="8">
        <text>adenosine + phosphate = alpha-D-ribose 1-phosphate + adenine</text>
        <dbReference type="Rhea" id="RHEA:27642"/>
        <dbReference type="ChEBI" id="CHEBI:16335"/>
        <dbReference type="ChEBI" id="CHEBI:16708"/>
        <dbReference type="ChEBI" id="CHEBI:43474"/>
        <dbReference type="ChEBI" id="CHEBI:57720"/>
        <dbReference type="EC" id="2.4.2.1"/>
    </reaction>
    <physiologicalReaction direction="left-to-right" evidence="8">
        <dbReference type="Rhea" id="RHEA:27643"/>
    </physiologicalReaction>
</comment>
<evidence type="ECO:0000313" key="10">
    <source>
        <dbReference type="EMBL" id="QEA03933.1"/>
    </source>
</evidence>
<dbReference type="InterPro" id="IPR003730">
    <property type="entry name" value="Cu_polyphenol_OxRdtase"/>
</dbReference>
<dbReference type="InterPro" id="IPR038371">
    <property type="entry name" value="Cu_polyphenol_OxRdtase_sf"/>
</dbReference>
<dbReference type="NCBIfam" id="TIGR00726">
    <property type="entry name" value="peptidoglycan editing factor PgeF"/>
    <property type="match status" value="1"/>
</dbReference>
<comment type="catalytic activity">
    <reaction evidence="1">
        <text>inosine + phosphate = alpha-D-ribose 1-phosphate + hypoxanthine</text>
        <dbReference type="Rhea" id="RHEA:27646"/>
        <dbReference type="ChEBI" id="CHEBI:17368"/>
        <dbReference type="ChEBI" id="CHEBI:17596"/>
        <dbReference type="ChEBI" id="CHEBI:43474"/>
        <dbReference type="ChEBI" id="CHEBI:57720"/>
        <dbReference type="EC" id="2.4.2.1"/>
    </reaction>
    <physiologicalReaction direction="left-to-right" evidence="1">
        <dbReference type="Rhea" id="RHEA:27647"/>
    </physiologicalReaction>
</comment>
<dbReference type="InterPro" id="IPR011324">
    <property type="entry name" value="Cytotoxic_necrot_fac-like_cat"/>
</dbReference>
<evidence type="ECO:0000256" key="3">
    <source>
        <dbReference type="ARBA" id="ARBA00022679"/>
    </source>
</evidence>
<gene>
    <name evidence="10" type="primary">yfiH</name>
    <name evidence="10" type="ORF">KBTEX_00234</name>
</gene>
<dbReference type="AlphaFoldDB" id="A0A5B8R7Q3"/>
<evidence type="ECO:0000256" key="6">
    <source>
        <dbReference type="ARBA" id="ARBA00022833"/>
    </source>
</evidence>
<protein>
    <submittedName>
        <fullName evidence="10">Polyphenol oxidase</fullName>
        <ecNumber evidence="10">1.10.3.-</ecNumber>
    </submittedName>
</protein>
<dbReference type="GO" id="GO:0005507">
    <property type="term" value="F:copper ion binding"/>
    <property type="evidence" value="ECO:0007669"/>
    <property type="project" value="TreeGrafter"/>
</dbReference>
<evidence type="ECO:0000256" key="5">
    <source>
        <dbReference type="ARBA" id="ARBA00022801"/>
    </source>
</evidence>
<dbReference type="PANTHER" id="PTHR30616:SF2">
    <property type="entry name" value="PURINE NUCLEOSIDE PHOSPHORYLASE LACC1"/>
    <property type="match status" value="1"/>
</dbReference>
<accession>A0A5B8R7Q3</accession>
<reference evidence="10" key="1">
    <citation type="submission" date="2019-06" db="EMBL/GenBank/DDBJ databases">
        <authorList>
            <person name="Murdoch R.W."/>
            <person name="Fathepure B."/>
        </authorList>
    </citation>
    <scope>NUCLEOTIDE SEQUENCE</scope>
</reference>
<keyword evidence="10" id="KW-0560">Oxidoreductase</keyword>
<comment type="catalytic activity">
    <reaction evidence="7">
        <text>adenosine + H2O + H(+) = inosine + NH4(+)</text>
        <dbReference type="Rhea" id="RHEA:24408"/>
        <dbReference type="ChEBI" id="CHEBI:15377"/>
        <dbReference type="ChEBI" id="CHEBI:15378"/>
        <dbReference type="ChEBI" id="CHEBI:16335"/>
        <dbReference type="ChEBI" id="CHEBI:17596"/>
        <dbReference type="ChEBI" id="CHEBI:28938"/>
        <dbReference type="EC" id="3.5.4.4"/>
    </reaction>
    <physiologicalReaction direction="left-to-right" evidence="7">
        <dbReference type="Rhea" id="RHEA:24409"/>
    </physiologicalReaction>
</comment>
<proteinExistence type="inferred from homology"/>
<dbReference type="CDD" id="cd16833">
    <property type="entry name" value="YfiH"/>
    <property type="match status" value="1"/>
</dbReference>
<evidence type="ECO:0000256" key="1">
    <source>
        <dbReference type="ARBA" id="ARBA00000553"/>
    </source>
</evidence>
<dbReference type="EC" id="1.10.3.-" evidence="10"/>
<dbReference type="Pfam" id="PF02578">
    <property type="entry name" value="Cu-oxidase_4"/>
    <property type="match status" value="1"/>
</dbReference>